<dbReference type="PROSITE" id="PS51293">
    <property type="entry name" value="SANT"/>
    <property type="match status" value="2"/>
</dbReference>
<evidence type="ECO:0000259" key="3">
    <source>
        <dbReference type="PROSITE" id="PS51293"/>
    </source>
</evidence>
<evidence type="ECO:0000256" key="1">
    <source>
        <dbReference type="SAM" id="MobiDB-lite"/>
    </source>
</evidence>
<feature type="domain" description="SANT" evidence="3">
    <location>
        <begin position="968"/>
        <end position="1019"/>
    </location>
</feature>
<name>A0A1U7ZWV8_NELNU</name>
<feature type="domain" description="SANT" evidence="3">
    <location>
        <begin position="748"/>
        <end position="799"/>
    </location>
</feature>
<feature type="compositionally biased region" description="Polar residues" evidence="1">
    <location>
        <begin position="242"/>
        <end position="260"/>
    </location>
</feature>
<feature type="domain" description="Myb-like" evidence="2">
    <location>
        <begin position="973"/>
        <end position="1015"/>
    </location>
</feature>
<feature type="compositionally biased region" description="Basic and acidic residues" evidence="1">
    <location>
        <begin position="1385"/>
        <end position="1397"/>
    </location>
</feature>
<feature type="compositionally biased region" description="Basic and acidic residues" evidence="1">
    <location>
        <begin position="1707"/>
        <end position="1722"/>
    </location>
</feature>
<feature type="region of interest" description="Disordered" evidence="1">
    <location>
        <begin position="1438"/>
        <end position="1507"/>
    </location>
</feature>
<dbReference type="OMA" id="SHTTHNE"/>
<feature type="compositionally biased region" description="Basic and acidic residues" evidence="1">
    <location>
        <begin position="79"/>
        <end position="88"/>
    </location>
</feature>
<dbReference type="PANTHER" id="PTHR47340">
    <property type="entry name" value="DUPLICATED HOMEODOMAIN-LIKE SUPERFAMILY PROTEIN"/>
    <property type="match status" value="1"/>
</dbReference>
<dbReference type="PANTHER" id="PTHR47340:SF1">
    <property type="entry name" value="DUPLICATED HOMEODOMAIN-LIKE SUPERFAMILY PROTEIN"/>
    <property type="match status" value="1"/>
</dbReference>
<organism evidence="5 6">
    <name type="scientific">Nelumbo nucifera</name>
    <name type="common">Sacred lotus</name>
    <dbReference type="NCBI Taxonomy" id="4432"/>
    <lineage>
        <taxon>Eukaryota</taxon>
        <taxon>Viridiplantae</taxon>
        <taxon>Streptophyta</taxon>
        <taxon>Embryophyta</taxon>
        <taxon>Tracheophyta</taxon>
        <taxon>Spermatophyta</taxon>
        <taxon>Magnoliopsida</taxon>
        <taxon>Proteales</taxon>
        <taxon>Nelumbonaceae</taxon>
        <taxon>Nelumbo</taxon>
    </lineage>
</organism>
<accession>A0A1U7ZWV8</accession>
<feature type="region of interest" description="Disordered" evidence="1">
    <location>
        <begin position="304"/>
        <end position="328"/>
    </location>
</feature>
<sequence>MPPEPLPWDRKDFFKEKKYERPEALGPVSRWRDCHSHHGSRELARWGSDELRRPPGHGKQGGYQLFSEESGHGCTPSRSSERMVEDELCRPSASRAEWKYGRNNRENKGFFSQKEWKGHLLDTSDASVCSSGRQHDLSSHRSVDDLLTYTSHPHSDIENSSWDQLHLKDYHDKMGAVDGLATGHRYDKDHTLGSIAWKPLKWTRSSSLSSRGSGFSHSSSSKSTRADLDDTKLESQDGKATPFQSSSGDAAAGVTSSTPFEDTCSRKKQRLGWGQGLAKYEKEKVEGHDETTCKSELLPCSNNMRTSNGSIPSLSDKSPRVTGLSECASPATPSSVACSSSPAGMEDKPYNKVSNIDNDASNLSSSPGHGCHSCLEGFSAIAENLELNPLASLNSLLADFLQAEDASSGDSSFVKSTAMNKLMLLKGDILKALEKTECEIDLHESELKCLSSEPKRTDSCLIASKFLQVEGALKPCEAADDSEPGPLKVVEEPLLCNDRLDEVNCEIKDVDIYSPGTASSKCVEPLSLEKQVSLSDVVKHDDCSVACDNAMPHSDTESVLHASILAYNRDCARKASEVFNKLLPSDRDQTNTVGCNSVSSVQNNLLIKEKLAMRKCFIKFKERVLTLKYRAFQHLWREDMRLISLRKCRARSQKRFELSSRTLHNGSQKHRSSIHSRFTSPAGNLTLVPTTEIVDFAGKLLSDSQIKVCRNSLRMPALLLDEKEKRLSSLVTSNGLVEDPCAVEKERAMINPWTSKEKEIFMEMLATFGKDFKKISSFLDHKTTADCIEFYYKNQKSESFEKIKKKLELRKQEQSFPSNTYLVTSGKKWNRDGNAASLDLLGAASVIAATADANFKTKQNCGGKLFLGGYNDHSLSQGDDCNLEGSSSVDILGNEREAAAADVLVGICGALSSEAMSSCVTSSIDPGEGCQEWKRQKVSSVKDRLLTPEVSQNIDDEETCSDESCGELDSVDWTDEEKSVFIQALRLYGRDFAKISRYVRTRSRDQCRIFFSKARKCLGLDVLYPGTVNEEMPGSDTNGGRSDTEDACLVELESAICSNQSCSKMEVDLASSVTNMNGGVSLQVEPSHLQIDLDRSGEKHGIETQNREASEMKVETMVPDECRAGAESAKVLDADNNSIGPEVVNRDDVNVDVVLNSEPNVQLSGSVALADEREIVKEPHTDKVIVPKEEPVSACEQEEVGQFKSIAAADLHPLPCSDCEDSKVDLDKRQEVSEKVLIDGQDPANGIDRNSCTGTSCIFTTESSAKREGVNPAYTLPATYPHQIPLELLSSIQKPQVVSWQQKENVPSVSVGLDSSVHCKDQLKQCRASSSTLDFVVHGDKQQQKSSSADVFQQILLGHESLNRVEHSQILKGYPLQVLNKNAKNTDVDTKSGEESSKVQSFSKMERKSQHSQYMQELYHEKCNSSRFTHSVAELPLLPKGQEPSPIDHPRPHSWSSSDTEEQSRRTGDVKLFGQILSHPTPASKRNSSSPENNENGASSKLGSSSFNLKSTSNHAVDGVAVSIKLDNSNYSGLEDFPARSHGFWDGSRIQTGLSSQPDSAMLLAKYPAAFGDYSAPSCRVGKQPVPVVKRNDLNMGCVSVFPTKDLDGIGGLADYQAYRSYDGTKLQPFTTVDVKGHGIFSELEKRNGFEVTSFQQQGRSVVGGGILVGGNCPGVSDPVAAIKMHYATSERQRYSGQAQASSSSSTREDESWHGGGDLGRR</sequence>
<dbReference type="Pfam" id="PF00249">
    <property type="entry name" value="Myb_DNA-binding"/>
    <property type="match status" value="2"/>
</dbReference>
<dbReference type="InterPro" id="IPR001005">
    <property type="entry name" value="SANT/Myb"/>
</dbReference>
<evidence type="ECO:0000313" key="5">
    <source>
        <dbReference type="Proteomes" id="UP000189703"/>
    </source>
</evidence>
<dbReference type="PROSITE" id="PS51294">
    <property type="entry name" value="HTH_MYB"/>
    <property type="match status" value="1"/>
</dbReference>
<dbReference type="SMART" id="SM00717">
    <property type="entry name" value="SANT"/>
    <property type="match status" value="2"/>
</dbReference>
<dbReference type="GeneID" id="104594807"/>
<dbReference type="InParanoid" id="A0A1U7ZWV8"/>
<feature type="region of interest" description="Disordered" evidence="1">
    <location>
        <begin position="1385"/>
        <end position="1415"/>
    </location>
</feature>
<evidence type="ECO:0000259" key="2">
    <source>
        <dbReference type="PROSITE" id="PS50090"/>
    </source>
</evidence>
<dbReference type="STRING" id="4432.A0A1U7ZWV8"/>
<dbReference type="SUPFAM" id="SSF46689">
    <property type="entry name" value="Homeodomain-like"/>
    <property type="match status" value="2"/>
</dbReference>
<feature type="region of interest" description="Disordered" evidence="1">
    <location>
        <begin position="1691"/>
        <end position="1722"/>
    </location>
</feature>
<feature type="compositionally biased region" description="Basic and acidic residues" evidence="1">
    <location>
        <begin position="43"/>
        <end position="53"/>
    </location>
</feature>
<feature type="compositionally biased region" description="Polar residues" evidence="1">
    <location>
        <begin position="304"/>
        <end position="316"/>
    </location>
</feature>
<dbReference type="RefSeq" id="XP_010253593.1">
    <property type="nucleotide sequence ID" value="XM_010255291.2"/>
</dbReference>
<gene>
    <name evidence="6" type="primary">LOC104594807</name>
</gene>
<protein>
    <submittedName>
        <fullName evidence="6">Uncharacterized protein LOC104594807 isoform X1</fullName>
    </submittedName>
</protein>
<evidence type="ECO:0000259" key="4">
    <source>
        <dbReference type="PROSITE" id="PS51294"/>
    </source>
</evidence>
<dbReference type="CDD" id="cd00167">
    <property type="entry name" value="SANT"/>
    <property type="match status" value="1"/>
</dbReference>
<feature type="compositionally biased region" description="Basic and acidic residues" evidence="1">
    <location>
        <begin position="224"/>
        <end position="237"/>
    </location>
</feature>
<evidence type="ECO:0000313" key="6">
    <source>
        <dbReference type="RefSeq" id="XP_010253593.1"/>
    </source>
</evidence>
<dbReference type="Proteomes" id="UP000189703">
    <property type="component" value="Unplaced"/>
</dbReference>
<feature type="compositionally biased region" description="Low complexity" evidence="1">
    <location>
        <begin position="1696"/>
        <end position="1706"/>
    </location>
</feature>
<feature type="region of interest" description="Disordered" evidence="1">
    <location>
        <begin position="43"/>
        <end position="88"/>
    </location>
</feature>
<dbReference type="FunCoup" id="A0A1U7ZWV8">
    <property type="interactions" value="2657"/>
</dbReference>
<dbReference type="eggNOG" id="KOG1878">
    <property type="taxonomic scope" value="Eukaryota"/>
</dbReference>
<dbReference type="InterPro" id="IPR009057">
    <property type="entry name" value="Homeodomain-like_sf"/>
</dbReference>
<dbReference type="KEGG" id="nnu:104594807"/>
<proteinExistence type="predicted"/>
<reference evidence="6" key="1">
    <citation type="submission" date="2025-08" db="UniProtKB">
        <authorList>
            <consortium name="RefSeq"/>
        </authorList>
    </citation>
    <scope>IDENTIFICATION</scope>
</reference>
<feature type="region of interest" description="Disordered" evidence="1">
    <location>
        <begin position="205"/>
        <end position="272"/>
    </location>
</feature>
<dbReference type="Gene3D" id="1.10.10.60">
    <property type="entry name" value="Homeodomain-like"/>
    <property type="match status" value="1"/>
</dbReference>
<dbReference type="OrthoDB" id="10258692at2759"/>
<feature type="domain" description="HTH myb-type" evidence="4">
    <location>
        <begin position="973"/>
        <end position="1022"/>
    </location>
</feature>
<dbReference type="InterPro" id="IPR017884">
    <property type="entry name" value="SANT_dom"/>
</dbReference>
<dbReference type="GO" id="GO:0006355">
    <property type="term" value="P:regulation of DNA-templated transcription"/>
    <property type="evidence" value="ECO:0000318"/>
    <property type="project" value="GO_Central"/>
</dbReference>
<feature type="compositionally biased region" description="Polar residues" evidence="1">
    <location>
        <begin position="1484"/>
        <end position="1507"/>
    </location>
</feature>
<dbReference type="GO" id="GO:0005634">
    <property type="term" value="C:nucleus"/>
    <property type="evidence" value="ECO:0000318"/>
    <property type="project" value="GO_Central"/>
</dbReference>
<dbReference type="InterPro" id="IPR017930">
    <property type="entry name" value="Myb_dom"/>
</dbReference>
<feature type="compositionally biased region" description="Low complexity" evidence="1">
    <location>
        <begin position="205"/>
        <end position="223"/>
    </location>
</feature>
<dbReference type="PROSITE" id="PS50090">
    <property type="entry name" value="MYB_LIKE"/>
    <property type="match status" value="1"/>
</dbReference>
<dbReference type="Gene3D" id="1.20.58.1880">
    <property type="match status" value="1"/>
</dbReference>
<keyword evidence="5" id="KW-1185">Reference proteome</keyword>